<protein>
    <submittedName>
        <fullName evidence="2">Uncharacterized protein</fullName>
    </submittedName>
</protein>
<feature type="compositionally biased region" description="Basic and acidic residues" evidence="1">
    <location>
        <begin position="97"/>
        <end position="113"/>
    </location>
</feature>
<dbReference type="EMBL" id="VLLI01000007">
    <property type="protein sequence ID" value="TWI99419.1"/>
    <property type="molecule type" value="Genomic_DNA"/>
</dbReference>
<dbReference type="OrthoDB" id="800108at2"/>
<reference evidence="2 3" key="1">
    <citation type="submission" date="2019-07" db="EMBL/GenBank/DDBJ databases">
        <title>Genomic Encyclopedia of Archaeal and Bacterial Type Strains, Phase II (KMG-II): from individual species to whole genera.</title>
        <authorList>
            <person name="Goeker M."/>
        </authorList>
    </citation>
    <scope>NUCLEOTIDE SEQUENCE [LARGE SCALE GENOMIC DNA]</scope>
    <source>
        <strain evidence="2 3">ATCC BAA-1854</strain>
    </source>
</reference>
<dbReference type="AlphaFoldDB" id="A0A562U0Q1"/>
<dbReference type="RefSeq" id="WP_144913318.1">
    <property type="nucleotide sequence ID" value="NZ_VLLI01000007.1"/>
</dbReference>
<organism evidence="2 3">
    <name type="scientific">Mucilaginibacter frigoritolerans</name>
    <dbReference type="NCBI Taxonomy" id="652788"/>
    <lineage>
        <taxon>Bacteria</taxon>
        <taxon>Pseudomonadati</taxon>
        <taxon>Bacteroidota</taxon>
        <taxon>Sphingobacteriia</taxon>
        <taxon>Sphingobacteriales</taxon>
        <taxon>Sphingobacteriaceae</taxon>
        <taxon>Mucilaginibacter</taxon>
    </lineage>
</organism>
<evidence type="ECO:0000256" key="1">
    <source>
        <dbReference type="SAM" id="MobiDB-lite"/>
    </source>
</evidence>
<name>A0A562U0Q1_9SPHI</name>
<proteinExistence type="predicted"/>
<dbReference type="Proteomes" id="UP000317010">
    <property type="component" value="Unassembled WGS sequence"/>
</dbReference>
<accession>A0A562U0Q1</accession>
<gene>
    <name evidence="2" type="ORF">JN11_02736</name>
</gene>
<keyword evidence="3" id="KW-1185">Reference proteome</keyword>
<feature type="region of interest" description="Disordered" evidence="1">
    <location>
        <begin position="52"/>
        <end position="113"/>
    </location>
</feature>
<comment type="caution">
    <text evidence="2">The sequence shown here is derived from an EMBL/GenBank/DDBJ whole genome shotgun (WGS) entry which is preliminary data.</text>
</comment>
<sequence length="113" mass="12885">MIKWLAYIVVLLIFAPCLSSAKIKNNRFSVISNTLEISLPIKEILIDTINTKNTKKQDQDKKIKEVAKAKKQPKPEKIEPGDNTATTPKPKPKRQRRPEGMERPPEIPRRSGN</sequence>
<feature type="compositionally biased region" description="Basic and acidic residues" evidence="1">
    <location>
        <begin position="55"/>
        <end position="80"/>
    </location>
</feature>
<evidence type="ECO:0000313" key="3">
    <source>
        <dbReference type="Proteomes" id="UP000317010"/>
    </source>
</evidence>
<evidence type="ECO:0000313" key="2">
    <source>
        <dbReference type="EMBL" id="TWI99419.1"/>
    </source>
</evidence>